<name>A0AAV4I940_9GAST</name>
<feature type="compositionally biased region" description="Basic and acidic residues" evidence="1">
    <location>
        <begin position="17"/>
        <end position="27"/>
    </location>
</feature>
<proteinExistence type="predicted"/>
<sequence length="295" mass="33405">MILSCPSYPNSGESNGGEEHVLSKDAVTESLPDSENSRNRLEDSTGTTLPSSHGSQHKNFSNVNLDSPFGDTNYPVSELEASGPPDNAFLSLLFDVPVTDKSTGLVYRNQRVARCNGVHDTNILYWKIQVKTTVYLHNRALYTFLRSKKNAKLLRLRQDRSSGTDTTVGPTQSAHVNDKNDTHKVVRIPADLHLPEAQRQVLSKGLKFVPLTSTTDKFQLFKDMESFYRRLRLKFHFSHSPTHNVGDDNNNDDDDSKYFKSLRKQKTGWTPNEGDNNALDLFIDKCRHDIKKTFF</sequence>
<feature type="compositionally biased region" description="Polar residues" evidence="1">
    <location>
        <begin position="163"/>
        <end position="175"/>
    </location>
</feature>
<evidence type="ECO:0000313" key="3">
    <source>
        <dbReference type="Proteomes" id="UP000762676"/>
    </source>
</evidence>
<evidence type="ECO:0000256" key="1">
    <source>
        <dbReference type="SAM" id="MobiDB-lite"/>
    </source>
</evidence>
<dbReference type="EMBL" id="BMAT01009453">
    <property type="protein sequence ID" value="GFS06585.1"/>
    <property type="molecule type" value="Genomic_DNA"/>
</dbReference>
<feature type="region of interest" description="Disordered" evidence="1">
    <location>
        <begin position="1"/>
        <end position="66"/>
    </location>
</feature>
<comment type="caution">
    <text evidence="2">The sequence shown here is derived from an EMBL/GenBank/DDBJ whole genome shotgun (WGS) entry which is preliminary data.</text>
</comment>
<evidence type="ECO:0000313" key="2">
    <source>
        <dbReference type="EMBL" id="GFS06585.1"/>
    </source>
</evidence>
<reference evidence="2 3" key="1">
    <citation type="journal article" date="2021" name="Elife">
        <title>Chloroplast acquisition without the gene transfer in kleptoplastic sea slugs, Plakobranchus ocellatus.</title>
        <authorList>
            <person name="Maeda T."/>
            <person name="Takahashi S."/>
            <person name="Yoshida T."/>
            <person name="Shimamura S."/>
            <person name="Takaki Y."/>
            <person name="Nagai Y."/>
            <person name="Toyoda A."/>
            <person name="Suzuki Y."/>
            <person name="Arimoto A."/>
            <person name="Ishii H."/>
            <person name="Satoh N."/>
            <person name="Nishiyama T."/>
            <person name="Hasebe M."/>
            <person name="Maruyama T."/>
            <person name="Minagawa J."/>
            <person name="Obokata J."/>
            <person name="Shigenobu S."/>
        </authorList>
    </citation>
    <scope>NUCLEOTIDE SEQUENCE [LARGE SCALE GENOMIC DNA]</scope>
</reference>
<organism evidence="2 3">
    <name type="scientific">Elysia marginata</name>
    <dbReference type="NCBI Taxonomy" id="1093978"/>
    <lineage>
        <taxon>Eukaryota</taxon>
        <taxon>Metazoa</taxon>
        <taxon>Spiralia</taxon>
        <taxon>Lophotrochozoa</taxon>
        <taxon>Mollusca</taxon>
        <taxon>Gastropoda</taxon>
        <taxon>Heterobranchia</taxon>
        <taxon>Euthyneura</taxon>
        <taxon>Panpulmonata</taxon>
        <taxon>Sacoglossa</taxon>
        <taxon>Placobranchoidea</taxon>
        <taxon>Plakobranchidae</taxon>
        <taxon>Elysia</taxon>
    </lineage>
</organism>
<gene>
    <name evidence="2" type="ORF">ElyMa_004709500</name>
</gene>
<feature type="compositionally biased region" description="Polar residues" evidence="1">
    <location>
        <begin position="44"/>
        <end position="65"/>
    </location>
</feature>
<accession>A0AAV4I940</accession>
<keyword evidence="3" id="KW-1185">Reference proteome</keyword>
<feature type="region of interest" description="Disordered" evidence="1">
    <location>
        <begin position="158"/>
        <end position="177"/>
    </location>
</feature>
<dbReference type="Proteomes" id="UP000762676">
    <property type="component" value="Unassembled WGS sequence"/>
</dbReference>
<dbReference type="AlphaFoldDB" id="A0AAV4I940"/>
<protein>
    <submittedName>
        <fullName evidence="2">Uncharacterized protein</fullName>
    </submittedName>
</protein>